<comment type="caution">
    <text evidence="1">The sequence shown here is derived from an EMBL/GenBank/DDBJ whole genome shotgun (WGS) entry which is preliminary data.</text>
</comment>
<accession>A0ABQ5ZTE0</accession>
<name>A0ABQ5ZTE0_9HYPH</name>
<protein>
    <recommendedName>
        <fullName evidence="3">Partition protein C</fullName>
    </recommendedName>
</protein>
<dbReference type="Proteomes" id="UP001156702">
    <property type="component" value="Unassembled WGS sequence"/>
</dbReference>
<reference evidence="2" key="1">
    <citation type="journal article" date="2019" name="Int. J. Syst. Evol. Microbiol.">
        <title>The Global Catalogue of Microorganisms (GCM) 10K type strain sequencing project: providing services to taxonomists for standard genome sequencing and annotation.</title>
        <authorList>
            <consortium name="The Broad Institute Genomics Platform"/>
            <consortium name="The Broad Institute Genome Sequencing Center for Infectious Disease"/>
            <person name="Wu L."/>
            <person name="Ma J."/>
        </authorList>
    </citation>
    <scope>NUCLEOTIDE SEQUENCE [LARGE SCALE GENOMIC DNA]</scope>
    <source>
        <strain evidence="2">NBRC 102122</strain>
    </source>
</reference>
<dbReference type="RefSeq" id="WP_280531251.1">
    <property type="nucleotide sequence ID" value="NZ_JALIRQ010000034.1"/>
</dbReference>
<evidence type="ECO:0000313" key="1">
    <source>
        <dbReference type="EMBL" id="GLR55212.1"/>
    </source>
</evidence>
<gene>
    <name evidence="1" type="ORF">GCM10007923_64340</name>
</gene>
<dbReference type="EMBL" id="BSOP01000071">
    <property type="protein sequence ID" value="GLR55212.1"/>
    <property type="molecule type" value="Genomic_DNA"/>
</dbReference>
<evidence type="ECO:0000313" key="2">
    <source>
        <dbReference type="Proteomes" id="UP001156702"/>
    </source>
</evidence>
<dbReference type="NCBIfam" id="NF041544">
    <property type="entry name" value="ParC"/>
    <property type="match status" value="1"/>
</dbReference>
<sequence length="106" mass="11422">MNHEVTDSLQVVEPKVFRELVATGAIQSVSVRAVEQGLIVVVTIGDQQRVLGLHRGGARYFQSVDGAASVLQQNGITQFDADLVGWTPRTQPKGSRIRSEGGVSSY</sequence>
<keyword evidence="2" id="KW-1185">Reference proteome</keyword>
<evidence type="ECO:0008006" key="3">
    <source>
        <dbReference type="Google" id="ProtNLM"/>
    </source>
</evidence>
<organism evidence="1 2">
    <name type="scientific">Shinella yambaruensis</name>
    <dbReference type="NCBI Taxonomy" id="415996"/>
    <lineage>
        <taxon>Bacteria</taxon>
        <taxon>Pseudomonadati</taxon>
        <taxon>Pseudomonadota</taxon>
        <taxon>Alphaproteobacteria</taxon>
        <taxon>Hyphomicrobiales</taxon>
        <taxon>Rhizobiaceae</taxon>
        <taxon>Shinella</taxon>
    </lineage>
</organism>
<proteinExistence type="predicted"/>
<dbReference type="InterPro" id="IPR048082">
    <property type="entry name" value="ParC-like"/>
</dbReference>